<keyword evidence="6" id="KW-0862">Zinc</keyword>
<keyword evidence="4" id="KW-0479">Metal-binding</keyword>
<accession>A0A1H4DYJ7</accession>
<keyword evidence="11" id="KW-1185">Reference proteome</keyword>
<evidence type="ECO:0000256" key="5">
    <source>
        <dbReference type="ARBA" id="ARBA00022801"/>
    </source>
</evidence>
<dbReference type="InterPro" id="IPR024079">
    <property type="entry name" value="MetalloPept_cat_dom_sf"/>
</dbReference>
<dbReference type="GO" id="GO:0004222">
    <property type="term" value="F:metalloendopeptidase activity"/>
    <property type="evidence" value="ECO:0007669"/>
    <property type="project" value="InterPro"/>
</dbReference>
<proteinExistence type="inferred from homology"/>
<keyword evidence="3" id="KW-0645">Protease</keyword>
<evidence type="ECO:0000259" key="8">
    <source>
        <dbReference type="Pfam" id="PF01431"/>
    </source>
</evidence>
<reference evidence="11" key="1">
    <citation type="submission" date="2016-10" db="EMBL/GenBank/DDBJ databases">
        <authorList>
            <person name="Varghese N."/>
            <person name="Submissions S."/>
        </authorList>
    </citation>
    <scope>NUCLEOTIDE SEQUENCE [LARGE SCALE GENOMIC DNA]</scope>
    <source>
        <strain evidence="11">DSM 23920</strain>
    </source>
</reference>
<keyword evidence="5" id="KW-0378">Hydrolase</keyword>
<dbReference type="STRING" id="408074.SAMN05660909_03370"/>
<dbReference type="GO" id="GO:0005886">
    <property type="term" value="C:plasma membrane"/>
    <property type="evidence" value="ECO:0007669"/>
    <property type="project" value="TreeGrafter"/>
</dbReference>
<dbReference type="InterPro" id="IPR042089">
    <property type="entry name" value="Peptidase_M13_dom_2"/>
</dbReference>
<dbReference type="InterPro" id="IPR018497">
    <property type="entry name" value="Peptidase_M13_C"/>
</dbReference>
<organism evidence="10 11">
    <name type="scientific">Chitinophaga terrae</name>
    <name type="common">ex Kim and Jung 2007</name>
    <dbReference type="NCBI Taxonomy" id="408074"/>
    <lineage>
        <taxon>Bacteria</taxon>
        <taxon>Pseudomonadati</taxon>
        <taxon>Bacteroidota</taxon>
        <taxon>Chitinophagia</taxon>
        <taxon>Chitinophagales</taxon>
        <taxon>Chitinophagaceae</taxon>
        <taxon>Chitinophaga</taxon>
    </lineage>
</organism>
<dbReference type="PANTHER" id="PTHR11733:SF167">
    <property type="entry name" value="FI17812P1-RELATED"/>
    <property type="match status" value="1"/>
</dbReference>
<dbReference type="EMBL" id="FNRL01000015">
    <property type="protein sequence ID" value="SEA77252.1"/>
    <property type="molecule type" value="Genomic_DNA"/>
</dbReference>
<dbReference type="Pfam" id="PF05649">
    <property type="entry name" value="Peptidase_M13_N"/>
    <property type="match status" value="1"/>
</dbReference>
<dbReference type="GO" id="GO:0046872">
    <property type="term" value="F:metal ion binding"/>
    <property type="evidence" value="ECO:0007669"/>
    <property type="project" value="UniProtKB-KW"/>
</dbReference>
<name>A0A1H4DYJ7_9BACT</name>
<dbReference type="PROSITE" id="PS51885">
    <property type="entry name" value="NEPRILYSIN"/>
    <property type="match status" value="1"/>
</dbReference>
<evidence type="ECO:0000313" key="11">
    <source>
        <dbReference type="Proteomes" id="UP000199656"/>
    </source>
</evidence>
<feature type="domain" description="Peptidase M13 C-terminal" evidence="8">
    <location>
        <begin position="476"/>
        <end position="676"/>
    </location>
</feature>
<feature type="domain" description="Peptidase M13 N-terminal" evidence="9">
    <location>
        <begin position="47"/>
        <end position="424"/>
    </location>
</feature>
<comment type="similarity">
    <text evidence="2">Belongs to the peptidase M13 family.</text>
</comment>
<dbReference type="RefSeq" id="WP_211117830.1">
    <property type="nucleotide sequence ID" value="NZ_BKAT01000027.1"/>
</dbReference>
<evidence type="ECO:0000256" key="7">
    <source>
        <dbReference type="ARBA" id="ARBA00023049"/>
    </source>
</evidence>
<evidence type="ECO:0000259" key="9">
    <source>
        <dbReference type="Pfam" id="PF05649"/>
    </source>
</evidence>
<dbReference type="InterPro" id="IPR008753">
    <property type="entry name" value="Peptidase_M13_N"/>
</dbReference>
<dbReference type="SUPFAM" id="SSF55486">
    <property type="entry name" value="Metalloproteases ('zincins'), catalytic domain"/>
    <property type="match status" value="1"/>
</dbReference>
<dbReference type="Proteomes" id="UP000199656">
    <property type="component" value="Unassembled WGS sequence"/>
</dbReference>
<evidence type="ECO:0000256" key="6">
    <source>
        <dbReference type="ARBA" id="ARBA00022833"/>
    </source>
</evidence>
<dbReference type="PROSITE" id="PS51257">
    <property type="entry name" value="PROKAR_LIPOPROTEIN"/>
    <property type="match status" value="1"/>
</dbReference>
<dbReference type="PRINTS" id="PR00786">
    <property type="entry name" value="NEPRILYSIN"/>
</dbReference>
<evidence type="ECO:0000256" key="4">
    <source>
        <dbReference type="ARBA" id="ARBA00022723"/>
    </source>
</evidence>
<sequence>MMKHTLNGAGIALGIALMFACNQGQKSQEAANTPDAVAANVDSTVSPTQDYFDYANGGWIKRNPIPPEYNSWGIGNLVKEEIYKRLLTINEQAVANPNDAISKKIAAFWKSAMDSAKINAEGIQPIEPLLKEIDAATSVEQLIQVAARNNAAISSPFFLYIGQDAKNSEVMAVQFYQGGLGLPNRDYYFNTDARTANIRNLYPGHIARMLQFTGMDSAAAKNAAKQVFDLETNLAKSSRKLEALRDPEANYHKMAVNELGKLANNINWAEYLQLQGITKFADTVIVGQPEFFTAVSKAVKTEPLDTWKNYFKWNLINSAAAKLSDTIATADFEFYTKLIGGQDKQKPRWKRVLDAEEEYLGEALGQLFVKEFFNATAKKRYENLVEDIRTALKERIEKLDWMSDSTKQKALYKLSKITKKVGYPDKWKDFSAMEIKDQSYFANAVAGRKWWHKYNIDKLGKPVDRTEWDMSPQTYNAYYNPSNNEIVLPAGIFTVPGKRDEELDDAIVYGYAGASTIGHEITHGFDDEGRQFDANGNLKSWWTKEDEKKFNDRAAVMVKQFDGYVVVDSLHINGKATLGENIADLGGILLGWDAFKKTEQYKKGVSIAGYTPSQRYFMGYALGWLGHTKKESLAKRVLTDVHSPAKFRVNGPFSDVDAFYEVYGVKPGDGMYRPDSLRVRIW</sequence>
<evidence type="ECO:0000256" key="2">
    <source>
        <dbReference type="ARBA" id="ARBA00007357"/>
    </source>
</evidence>
<dbReference type="CDD" id="cd08662">
    <property type="entry name" value="M13"/>
    <property type="match status" value="1"/>
</dbReference>
<evidence type="ECO:0000256" key="1">
    <source>
        <dbReference type="ARBA" id="ARBA00001947"/>
    </source>
</evidence>
<dbReference type="PANTHER" id="PTHR11733">
    <property type="entry name" value="ZINC METALLOPROTEASE FAMILY M13 NEPRILYSIN-RELATED"/>
    <property type="match status" value="1"/>
</dbReference>
<dbReference type="Gene3D" id="3.40.390.10">
    <property type="entry name" value="Collagenase (Catalytic Domain)"/>
    <property type="match status" value="1"/>
</dbReference>
<dbReference type="Gene3D" id="1.10.1380.10">
    <property type="entry name" value="Neutral endopeptidase , domain2"/>
    <property type="match status" value="1"/>
</dbReference>
<evidence type="ECO:0000313" key="10">
    <source>
        <dbReference type="EMBL" id="SEA77252.1"/>
    </source>
</evidence>
<dbReference type="Pfam" id="PF01431">
    <property type="entry name" value="Peptidase_M13"/>
    <property type="match status" value="1"/>
</dbReference>
<keyword evidence="7" id="KW-0482">Metalloprotease</keyword>
<evidence type="ECO:0000256" key="3">
    <source>
        <dbReference type="ARBA" id="ARBA00022670"/>
    </source>
</evidence>
<dbReference type="AlphaFoldDB" id="A0A1H4DYJ7"/>
<protein>
    <submittedName>
        <fullName evidence="10">Putative endopeptidase</fullName>
    </submittedName>
</protein>
<gene>
    <name evidence="10" type="ORF">SAMN05660909_03370</name>
</gene>
<comment type="cofactor">
    <cofactor evidence="1">
        <name>Zn(2+)</name>
        <dbReference type="ChEBI" id="CHEBI:29105"/>
    </cofactor>
</comment>
<dbReference type="InterPro" id="IPR000718">
    <property type="entry name" value="Peptidase_M13"/>
</dbReference>
<dbReference type="GO" id="GO:0016485">
    <property type="term" value="P:protein processing"/>
    <property type="evidence" value="ECO:0007669"/>
    <property type="project" value="TreeGrafter"/>
</dbReference>